<organism evidence="6 7">
    <name type="scientific">Dichanthelium oligosanthes</name>
    <dbReference type="NCBI Taxonomy" id="888268"/>
    <lineage>
        <taxon>Eukaryota</taxon>
        <taxon>Viridiplantae</taxon>
        <taxon>Streptophyta</taxon>
        <taxon>Embryophyta</taxon>
        <taxon>Tracheophyta</taxon>
        <taxon>Spermatophyta</taxon>
        <taxon>Magnoliopsida</taxon>
        <taxon>Liliopsida</taxon>
        <taxon>Poales</taxon>
        <taxon>Poaceae</taxon>
        <taxon>PACMAD clade</taxon>
        <taxon>Panicoideae</taxon>
        <taxon>Panicodae</taxon>
        <taxon>Paniceae</taxon>
        <taxon>Dichantheliinae</taxon>
        <taxon>Dichanthelium</taxon>
    </lineage>
</organism>
<dbReference type="Gene3D" id="3.10.450.10">
    <property type="match status" value="1"/>
</dbReference>
<evidence type="ECO:0000256" key="2">
    <source>
        <dbReference type="ARBA" id="ARBA00022690"/>
    </source>
</evidence>
<keyword evidence="3" id="KW-0789">Thiol protease inhibitor</keyword>
<gene>
    <name evidence="6" type="ORF">BAE44_0016241</name>
</gene>
<accession>A0A1E5VC77</accession>
<dbReference type="Proteomes" id="UP000095767">
    <property type="component" value="Unassembled WGS sequence"/>
</dbReference>
<feature type="chain" id="PRO_5018550650" description="Cystatin domain-containing protein" evidence="4">
    <location>
        <begin position="23"/>
        <end position="113"/>
    </location>
</feature>
<protein>
    <recommendedName>
        <fullName evidence="5">Cystatin domain-containing protein</fullName>
    </recommendedName>
</protein>
<name>A0A1E5VC77_9POAL</name>
<keyword evidence="4" id="KW-0732">Signal</keyword>
<comment type="caution">
    <text evidence="6">The sequence shown here is derived from an EMBL/GenBank/DDBJ whole genome shotgun (WGS) entry which is preliminary data.</text>
</comment>
<evidence type="ECO:0000313" key="7">
    <source>
        <dbReference type="Proteomes" id="UP000095767"/>
    </source>
</evidence>
<evidence type="ECO:0000256" key="1">
    <source>
        <dbReference type="ARBA" id="ARBA00007233"/>
    </source>
</evidence>
<feature type="domain" description="Cystatin" evidence="5">
    <location>
        <begin position="31"/>
        <end position="111"/>
    </location>
</feature>
<dbReference type="InterPro" id="IPR000010">
    <property type="entry name" value="Cystatin_dom"/>
</dbReference>
<feature type="signal peptide" evidence="4">
    <location>
        <begin position="1"/>
        <end position="22"/>
    </location>
</feature>
<dbReference type="EMBL" id="LWDX02044521">
    <property type="protein sequence ID" value="OEL22738.1"/>
    <property type="molecule type" value="Genomic_DNA"/>
</dbReference>
<evidence type="ECO:0000259" key="5">
    <source>
        <dbReference type="Pfam" id="PF16845"/>
    </source>
</evidence>
<dbReference type="PANTHER" id="PTHR47116">
    <property type="entry name" value="PHLOEM FILAMENT PROTEIN"/>
    <property type="match status" value="1"/>
</dbReference>
<dbReference type="Pfam" id="PF16845">
    <property type="entry name" value="SQAPI"/>
    <property type="match status" value="1"/>
</dbReference>
<dbReference type="CDD" id="cd00042">
    <property type="entry name" value="CY"/>
    <property type="match status" value="1"/>
</dbReference>
<dbReference type="AlphaFoldDB" id="A0A1E5VC77"/>
<comment type="similarity">
    <text evidence="1">Belongs to the cystatin family. Phytocystatin subfamily.</text>
</comment>
<dbReference type="SUPFAM" id="SSF54403">
    <property type="entry name" value="Cystatin/monellin"/>
    <property type="match status" value="1"/>
</dbReference>
<sequence length="113" mass="12775">MRTGLLFVIAVIAISVATPTMADLGDWYPINFNNPEIQEFGRWTVAEHVKQASDGIKFNKLVSAKQKLAGLAVYFDLIIDAWNSDGKDAKYEAVLHQRDWMDKRTLMSFKPAN</sequence>
<evidence type="ECO:0000256" key="4">
    <source>
        <dbReference type="SAM" id="SignalP"/>
    </source>
</evidence>
<keyword evidence="7" id="KW-1185">Reference proteome</keyword>
<evidence type="ECO:0000313" key="6">
    <source>
        <dbReference type="EMBL" id="OEL22738.1"/>
    </source>
</evidence>
<proteinExistence type="inferred from homology"/>
<keyword evidence="2" id="KW-0646">Protease inhibitor</keyword>
<dbReference type="OrthoDB" id="687343at2759"/>
<dbReference type="InterPro" id="IPR046350">
    <property type="entry name" value="Cystatin_sf"/>
</dbReference>
<reference evidence="6 7" key="1">
    <citation type="submission" date="2016-09" db="EMBL/GenBank/DDBJ databases">
        <title>The draft genome of Dichanthelium oligosanthes: A C3 panicoid grass species.</title>
        <authorList>
            <person name="Studer A.J."/>
            <person name="Schnable J.C."/>
            <person name="Brutnell T.P."/>
        </authorList>
    </citation>
    <scope>NUCLEOTIDE SEQUENCE [LARGE SCALE GENOMIC DNA]</scope>
    <source>
        <strain evidence="7">cv. Kellogg 1175</strain>
        <tissue evidence="6">Leaf</tissue>
    </source>
</reference>
<dbReference type="InterPro" id="IPR027214">
    <property type="entry name" value="Cystatin"/>
</dbReference>
<evidence type="ECO:0000256" key="3">
    <source>
        <dbReference type="ARBA" id="ARBA00022704"/>
    </source>
</evidence>
<dbReference type="GO" id="GO:0004869">
    <property type="term" value="F:cysteine-type endopeptidase inhibitor activity"/>
    <property type="evidence" value="ECO:0007669"/>
    <property type="project" value="UniProtKB-KW"/>
</dbReference>